<keyword evidence="2" id="KW-0479">Metal-binding</keyword>
<evidence type="ECO:0000256" key="6">
    <source>
        <dbReference type="ARBA" id="ARBA00023125"/>
    </source>
</evidence>
<dbReference type="PROSITE" id="PS00027">
    <property type="entry name" value="HOMEOBOX_1"/>
    <property type="match status" value="1"/>
</dbReference>
<dbReference type="GO" id="GO:0000981">
    <property type="term" value="F:DNA-binding transcription factor activity, RNA polymerase II-specific"/>
    <property type="evidence" value="ECO:0007669"/>
    <property type="project" value="InterPro"/>
</dbReference>
<dbReference type="SMART" id="SM00389">
    <property type="entry name" value="HOX"/>
    <property type="match status" value="1"/>
</dbReference>
<evidence type="ECO:0000256" key="1">
    <source>
        <dbReference type="ARBA" id="ARBA00004123"/>
    </source>
</evidence>
<evidence type="ECO:0000313" key="13">
    <source>
        <dbReference type="EMBL" id="VDK50366.1"/>
    </source>
</evidence>
<sequence length="241" mass="26108">GGGGSSSSGSVIGVSGGGTASSECGSEEIDEDCDEGSDEIDESNSSGQQEMNGDSLCSSKLDELSASAKRRGPRTTIKAKQLDTLKAAFASTPKPTRHIREQLAQETGLNMRVIQVWFQNRRSKERRMKQLRYSGYRPSRRNRGGNREDLCGQAGDLFPHDANGEAYFGQPGISFYCESGYAPPQPDGTQQTALPHPSFIMPPDAHHLHMDPSNNESPFLEDSLRPPHSSPNMPLAAQVDI</sequence>
<accession>A0A158PPD7</accession>
<dbReference type="GO" id="GO:0046872">
    <property type="term" value="F:metal ion binding"/>
    <property type="evidence" value="ECO:0007669"/>
    <property type="project" value="UniProtKB-KW"/>
</dbReference>
<comment type="subcellular location">
    <subcellularLocation>
        <location evidence="1 9 10">Nucleus</location>
    </subcellularLocation>
</comment>
<feature type="compositionally biased region" description="Polar residues" evidence="11">
    <location>
        <begin position="43"/>
        <end position="58"/>
    </location>
</feature>
<dbReference type="GO" id="GO:0005634">
    <property type="term" value="C:nucleus"/>
    <property type="evidence" value="ECO:0007669"/>
    <property type="project" value="UniProtKB-SubCell"/>
</dbReference>
<organism evidence="15">
    <name type="scientific">Anisakis simplex</name>
    <name type="common">Herring worm</name>
    <dbReference type="NCBI Taxonomy" id="6269"/>
    <lineage>
        <taxon>Eukaryota</taxon>
        <taxon>Metazoa</taxon>
        <taxon>Ecdysozoa</taxon>
        <taxon>Nematoda</taxon>
        <taxon>Chromadorea</taxon>
        <taxon>Rhabditida</taxon>
        <taxon>Spirurina</taxon>
        <taxon>Ascaridomorpha</taxon>
        <taxon>Ascaridoidea</taxon>
        <taxon>Anisakidae</taxon>
        <taxon>Anisakis</taxon>
        <taxon>Anisakis simplex complex</taxon>
    </lineage>
</organism>
<gene>
    <name evidence="13" type="ORF">ASIM_LOCUS13695</name>
</gene>
<evidence type="ECO:0000256" key="10">
    <source>
        <dbReference type="RuleBase" id="RU000682"/>
    </source>
</evidence>
<dbReference type="Gene3D" id="1.10.10.60">
    <property type="entry name" value="Homeodomain-like"/>
    <property type="match status" value="1"/>
</dbReference>
<dbReference type="GO" id="GO:0000977">
    <property type="term" value="F:RNA polymerase II transcription regulatory region sequence-specific DNA binding"/>
    <property type="evidence" value="ECO:0007669"/>
    <property type="project" value="TreeGrafter"/>
</dbReference>
<keyword evidence="5" id="KW-0440">LIM domain</keyword>
<evidence type="ECO:0000256" key="5">
    <source>
        <dbReference type="ARBA" id="ARBA00023038"/>
    </source>
</evidence>
<dbReference type="InterPro" id="IPR009057">
    <property type="entry name" value="Homeodomain-like_sf"/>
</dbReference>
<evidence type="ECO:0000256" key="8">
    <source>
        <dbReference type="ARBA" id="ARBA00023242"/>
    </source>
</evidence>
<evidence type="ECO:0000256" key="9">
    <source>
        <dbReference type="PROSITE-ProRule" id="PRU00108"/>
    </source>
</evidence>
<dbReference type="WBParaSite" id="ASIM_0001426701-mRNA-1">
    <property type="protein sequence ID" value="ASIM_0001426701-mRNA-1"/>
    <property type="gene ID" value="ASIM_0001426701"/>
</dbReference>
<feature type="compositionally biased region" description="Acidic residues" evidence="11">
    <location>
        <begin position="25"/>
        <end position="42"/>
    </location>
</feature>
<dbReference type="SUPFAM" id="SSF46689">
    <property type="entry name" value="Homeodomain-like"/>
    <property type="match status" value="1"/>
</dbReference>
<reference evidence="15" key="1">
    <citation type="submission" date="2016-04" db="UniProtKB">
        <authorList>
            <consortium name="WormBaseParasite"/>
        </authorList>
    </citation>
    <scope>IDENTIFICATION</scope>
</reference>
<keyword evidence="6 9" id="KW-0238">DNA-binding</keyword>
<dbReference type="EMBL" id="UYRR01031470">
    <property type="protein sequence ID" value="VDK50366.1"/>
    <property type="molecule type" value="Genomic_DNA"/>
</dbReference>
<name>A0A158PPD7_ANISI</name>
<keyword evidence="3" id="KW-0677">Repeat</keyword>
<keyword evidence="8 9" id="KW-0539">Nucleus</keyword>
<dbReference type="Pfam" id="PF00046">
    <property type="entry name" value="Homeodomain"/>
    <property type="match status" value="1"/>
</dbReference>
<dbReference type="InterPro" id="IPR017970">
    <property type="entry name" value="Homeobox_CS"/>
</dbReference>
<dbReference type="AlphaFoldDB" id="A0A158PPD7"/>
<feature type="region of interest" description="Disordered" evidence="11">
    <location>
        <begin position="181"/>
        <end position="241"/>
    </location>
</feature>
<evidence type="ECO:0000259" key="12">
    <source>
        <dbReference type="PROSITE" id="PS50071"/>
    </source>
</evidence>
<dbReference type="Proteomes" id="UP000267096">
    <property type="component" value="Unassembled WGS sequence"/>
</dbReference>
<feature type="region of interest" description="Disordered" evidence="11">
    <location>
        <begin position="1"/>
        <end position="75"/>
    </location>
</feature>
<dbReference type="InterPro" id="IPR001356">
    <property type="entry name" value="HD"/>
</dbReference>
<reference evidence="13 14" key="2">
    <citation type="submission" date="2018-11" db="EMBL/GenBank/DDBJ databases">
        <authorList>
            <consortium name="Pathogen Informatics"/>
        </authorList>
    </citation>
    <scope>NUCLEOTIDE SEQUENCE [LARGE SCALE GENOMIC DNA]</scope>
</reference>
<keyword evidence="14" id="KW-1185">Reference proteome</keyword>
<evidence type="ECO:0000256" key="7">
    <source>
        <dbReference type="ARBA" id="ARBA00023155"/>
    </source>
</evidence>
<evidence type="ECO:0000256" key="11">
    <source>
        <dbReference type="SAM" id="MobiDB-lite"/>
    </source>
</evidence>
<feature type="DNA-binding region" description="Homeobox" evidence="9">
    <location>
        <begin position="70"/>
        <end position="129"/>
    </location>
</feature>
<dbReference type="InterPro" id="IPR050453">
    <property type="entry name" value="LIM_Homeobox_TF"/>
</dbReference>
<evidence type="ECO:0000313" key="14">
    <source>
        <dbReference type="Proteomes" id="UP000267096"/>
    </source>
</evidence>
<evidence type="ECO:0000256" key="4">
    <source>
        <dbReference type="ARBA" id="ARBA00022833"/>
    </source>
</evidence>
<dbReference type="GO" id="GO:0030182">
    <property type="term" value="P:neuron differentiation"/>
    <property type="evidence" value="ECO:0007669"/>
    <property type="project" value="TreeGrafter"/>
</dbReference>
<dbReference type="OrthoDB" id="10068367at2759"/>
<dbReference type="FunFam" id="1.10.10.60:FF:000075">
    <property type="entry name" value="LIM/homeobox protein Lhx1"/>
    <property type="match status" value="1"/>
</dbReference>
<feature type="domain" description="Homeobox" evidence="12">
    <location>
        <begin position="68"/>
        <end position="128"/>
    </location>
</feature>
<evidence type="ECO:0000313" key="15">
    <source>
        <dbReference type="WBParaSite" id="ASIM_0001426701-mRNA-1"/>
    </source>
</evidence>
<dbReference type="CDD" id="cd00086">
    <property type="entry name" value="homeodomain"/>
    <property type="match status" value="1"/>
</dbReference>
<proteinExistence type="predicted"/>
<protein>
    <submittedName>
        <fullName evidence="15">Mechanosensory protein 3 (inferred by orthology to a C. elegans protein)</fullName>
    </submittedName>
</protein>
<evidence type="ECO:0000256" key="3">
    <source>
        <dbReference type="ARBA" id="ARBA00022737"/>
    </source>
</evidence>
<dbReference type="PANTHER" id="PTHR24208">
    <property type="entry name" value="LIM/HOMEOBOX PROTEIN LHX"/>
    <property type="match status" value="1"/>
</dbReference>
<keyword evidence="4" id="KW-0862">Zinc</keyword>
<dbReference type="PROSITE" id="PS50071">
    <property type="entry name" value="HOMEOBOX_2"/>
    <property type="match status" value="1"/>
</dbReference>
<keyword evidence="7 9" id="KW-0371">Homeobox</keyword>
<evidence type="ECO:0000256" key="2">
    <source>
        <dbReference type="ARBA" id="ARBA00022723"/>
    </source>
</evidence>
<dbReference type="PANTHER" id="PTHR24208:SF105">
    <property type="entry name" value="DLIM1"/>
    <property type="match status" value="1"/>
</dbReference>